<reference evidence="3" key="2">
    <citation type="journal article" date="2021" name="PeerJ">
        <title>Extensive microbial diversity within the chicken gut microbiome revealed by metagenomics and culture.</title>
        <authorList>
            <person name="Gilroy R."/>
            <person name="Ravi A."/>
            <person name="Getino M."/>
            <person name="Pursley I."/>
            <person name="Horton D.L."/>
            <person name="Alikhan N.F."/>
            <person name="Baker D."/>
            <person name="Gharbi K."/>
            <person name="Hall N."/>
            <person name="Watson M."/>
            <person name="Adriaenssens E.M."/>
            <person name="Foster-Nyarko E."/>
            <person name="Jarju S."/>
            <person name="Secka A."/>
            <person name="Antonio M."/>
            <person name="Oren A."/>
            <person name="Chaudhuri R.R."/>
            <person name="La Ragione R."/>
            <person name="Hildebrand F."/>
            <person name="Pallen M.J."/>
        </authorList>
    </citation>
    <scope>NUCLEOTIDE SEQUENCE</scope>
    <source>
        <strain evidence="3">ChiW17-6978</strain>
    </source>
</reference>
<dbReference type="Proteomes" id="UP000886758">
    <property type="component" value="Unassembled WGS sequence"/>
</dbReference>
<sequence length="395" mass="44432">MQIKVSSFKSRLQHSLHFDEETSRFLNEIKQKGELELEFADLADYDCDLKLIFIETGGSEGLFLQHFSLLQEPYYLLTSGGNNSLAASLEILTYLNHQQKKGEILHGTPEYIARRIKELAGVQKALKTLKTSTLGVIGKPSDWLIASVPDYSAVEALFGLRLKDIPLSELEKKLKQKHFTSIRPDLNEKWSKEELSKASGIYDGLKELVLEHRLNGLTLRCFDLLTSVRSTGCLGLAYLNKEGIIGTCEGDIMAMISMYIVRLLTGQSSFQANPSLIDPVQNQITFAHCTIPLDMVTSFNLDTHFESGIGVAIKGELLEQKITVFRISADLKHYYVSSGTILKNLNEKNLCRTQITVAMDQDVTELLRHPCGNHHILFYGDHQALLEELMKQVLK</sequence>
<organism evidence="3 4">
    <name type="scientific">Candidatus Pelethenecus faecipullorum</name>
    <dbReference type="NCBI Taxonomy" id="2840900"/>
    <lineage>
        <taxon>Bacteria</taxon>
        <taxon>Bacillati</taxon>
        <taxon>Mycoplasmatota</taxon>
        <taxon>Mollicutes</taxon>
        <taxon>Candidatus Pelethenecus</taxon>
    </lineage>
</organism>
<dbReference type="AlphaFoldDB" id="A0A9D1KHW3"/>
<evidence type="ECO:0000256" key="1">
    <source>
        <dbReference type="ARBA" id="ARBA00023235"/>
    </source>
</evidence>
<dbReference type="SUPFAM" id="SSF53743">
    <property type="entry name" value="FucI/AraA N-terminal and middle domains"/>
    <property type="match status" value="1"/>
</dbReference>
<dbReference type="PANTHER" id="PTHR36120">
    <property type="entry name" value="FUCOSE ISOMERASE"/>
    <property type="match status" value="1"/>
</dbReference>
<gene>
    <name evidence="3" type="ORF">IAD46_01530</name>
</gene>
<dbReference type="GO" id="GO:0005996">
    <property type="term" value="P:monosaccharide metabolic process"/>
    <property type="evidence" value="ECO:0007669"/>
    <property type="project" value="InterPro"/>
</dbReference>
<keyword evidence="1" id="KW-0413">Isomerase</keyword>
<evidence type="ECO:0000313" key="4">
    <source>
        <dbReference type="Proteomes" id="UP000886758"/>
    </source>
</evidence>
<dbReference type="InterPro" id="IPR009015">
    <property type="entry name" value="Fucose_isomerase_N/cen_sf"/>
</dbReference>
<protein>
    <recommendedName>
        <fullName evidence="5">Fucose isomerase</fullName>
    </recommendedName>
</protein>
<reference evidence="3" key="1">
    <citation type="submission" date="2020-10" db="EMBL/GenBank/DDBJ databases">
        <authorList>
            <person name="Gilroy R."/>
        </authorList>
    </citation>
    <scope>NUCLEOTIDE SEQUENCE</scope>
    <source>
        <strain evidence="3">ChiW17-6978</strain>
    </source>
</reference>
<keyword evidence="2" id="KW-0119">Carbohydrate metabolism</keyword>
<dbReference type="GO" id="GO:0016861">
    <property type="term" value="F:intramolecular oxidoreductase activity, interconverting aldoses and ketoses"/>
    <property type="evidence" value="ECO:0007669"/>
    <property type="project" value="InterPro"/>
</dbReference>
<evidence type="ECO:0000256" key="2">
    <source>
        <dbReference type="ARBA" id="ARBA00023277"/>
    </source>
</evidence>
<evidence type="ECO:0000313" key="3">
    <source>
        <dbReference type="EMBL" id="HIT49685.1"/>
    </source>
</evidence>
<dbReference type="GO" id="GO:0005737">
    <property type="term" value="C:cytoplasm"/>
    <property type="evidence" value="ECO:0007669"/>
    <property type="project" value="InterPro"/>
</dbReference>
<comment type="caution">
    <text evidence="3">The sequence shown here is derived from an EMBL/GenBank/DDBJ whole genome shotgun (WGS) entry which is preliminary data.</text>
</comment>
<dbReference type="EMBL" id="DVLF01000049">
    <property type="protein sequence ID" value="HIT49685.1"/>
    <property type="molecule type" value="Genomic_DNA"/>
</dbReference>
<evidence type="ECO:0008006" key="5">
    <source>
        <dbReference type="Google" id="ProtNLM"/>
    </source>
</evidence>
<accession>A0A9D1KHW3</accession>
<proteinExistence type="predicted"/>
<dbReference type="PANTHER" id="PTHR36120:SF2">
    <property type="entry name" value="FUCOSE ISOMERASE"/>
    <property type="match status" value="1"/>
</dbReference>
<name>A0A9D1KHW3_9MOLU</name>